<sequence>MNKGKIKFGPMIRELRKDRGMTLTELAEGLVVKSQLSRFERGESELGAGTFYQLLNRLQVLFDEFLVFAGMREDFRRIILEIAPYYAERQVMELYRILEEVERDGLAPSFLDTMIKALIRSLDEQEPGPNDEELSALTNYLFGVEYWGQYEMTLLGNCAQLMTYETLYLLTMEVIKKRQSTLPYDPGNRKLVIQLAINCLEASIERGFLDRAKVLIGRIEEILIVESEFFEKTIFEFMKGYYEVRLGISSGKERIESALTVLKLMAPEGIYQAYQEQFHGWAI</sequence>
<protein>
    <submittedName>
        <fullName evidence="2">Rgg/GadR/MutR family transcriptional activator</fullName>
    </submittedName>
</protein>
<dbReference type="SMART" id="SM00530">
    <property type="entry name" value="HTH_XRE"/>
    <property type="match status" value="1"/>
</dbReference>
<dbReference type="PROSITE" id="PS50943">
    <property type="entry name" value="HTH_CROC1"/>
    <property type="match status" value="1"/>
</dbReference>
<dbReference type="SUPFAM" id="SSF47413">
    <property type="entry name" value="lambda repressor-like DNA-binding domains"/>
    <property type="match status" value="1"/>
</dbReference>
<comment type="caution">
    <text evidence="2">The sequence shown here is derived from an EMBL/GenBank/DDBJ whole genome shotgun (WGS) entry which is preliminary data.</text>
</comment>
<organism evidence="2 3">
    <name type="scientific">Streptococcus rupicaprae</name>
    <dbReference type="NCBI Taxonomy" id="759619"/>
    <lineage>
        <taxon>Bacteria</taxon>
        <taxon>Bacillati</taxon>
        <taxon>Bacillota</taxon>
        <taxon>Bacilli</taxon>
        <taxon>Lactobacillales</taxon>
        <taxon>Streptococcaceae</taxon>
        <taxon>Streptococcus</taxon>
    </lineage>
</organism>
<dbReference type="Gene3D" id="1.25.40.10">
    <property type="entry name" value="Tetratricopeptide repeat domain"/>
    <property type="match status" value="1"/>
</dbReference>
<name>A0ABV2FIK3_9STRE</name>
<reference evidence="2 3" key="1">
    <citation type="submission" date="2024-06" db="EMBL/GenBank/DDBJ databases">
        <title>Genomic Encyclopedia of Type Strains, Phase IV (KMG-IV): sequencing the most valuable type-strain genomes for metagenomic binning, comparative biology and taxonomic classification.</title>
        <authorList>
            <person name="Goeker M."/>
        </authorList>
    </citation>
    <scope>NUCLEOTIDE SEQUENCE [LARGE SCALE GENOMIC DNA]</scope>
    <source>
        <strain evidence="2 3">DSM 28303</strain>
    </source>
</reference>
<dbReference type="CDD" id="cd00093">
    <property type="entry name" value="HTH_XRE"/>
    <property type="match status" value="1"/>
</dbReference>
<accession>A0ABV2FIK3</accession>
<dbReference type="InterPro" id="IPR001387">
    <property type="entry name" value="Cro/C1-type_HTH"/>
</dbReference>
<dbReference type="InterPro" id="IPR053163">
    <property type="entry name" value="HTH-type_regulator_Rgg"/>
</dbReference>
<dbReference type="Proteomes" id="UP001549122">
    <property type="component" value="Unassembled WGS sequence"/>
</dbReference>
<dbReference type="InterPro" id="IPR011990">
    <property type="entry name" value="TPR-like_helical_dom_sf"/>
</dbReference>
<dbReference type="NCBIfam" id="TIGR01716">
    <property type="entry name" value="RGG_Cterm"/>
    <property type="match status" value="1"/>
</dbReference>
<dbReference type="PANTHER" id="PTHR37038:SF12">
    <property type="entry name" value="TRANSCRIPTIONAL REGULATOR"/>
    <property type="match status" value="1"/>
</dbReference>
<dbReference type="InterPro" id="IPR010982">
    <property type="entry name" value="Lambda_DNA-bd_dom_sf"/>
</dbReference>
<dbReference type="InterPro" id="IPR010057">
    <property type="entry name" value="Transcription_activator_Rgg_C"/>
</dbReference>
<dbReference type="PANTHER" id="PTHR37038">
    <property type="entry name" value="TRANSCRIPTIONAL REGULATOR-RELATED"/>
    <property type="match status" value="1"/>
</dbReference>
<dbReference type="RefSeq" id="WP_354365504.1">
    <property type="nucleotide sequence ID" value="NZ_JBEPLO010000015.1"/>
</dbReference>
<evidence type="ECO:0000313" key="3">
    <source>
        <dbReference type="Proteomes" id="UP001549122"/>
    </source>
</evidence>
<evidence type="ECO:0000313" key="2">
    <source>
        <dbReference type="EMBL" id="MET3558357.1"/>
    </source>
</evidence>
<dbReference type="EMBL" id="JBEPLO010000015">
    <property type="protein sequence ID" value="MET3558357.1"/>
    <property type="molecule type" value="Genomic_DNA"/>
</dbReference>
<feature type="domain" description="HTH cro/C1-type" evidence="1">
    <location>
        <begin position="12"/>
        <end position="65"/>
    </location>
</feature>
<dbReference type="Pfam" id="PF21259">
    <property type="entry name" value="Rgg_C"/>
    <property type="match status" value="1"/>
</dbReference>
<evidence type="ECO:0000259" key="1">
    <source>
        <dbReference type="PROSITE" id="PS50943"/>
    </source>
</evidence>
<keyword evidence="3" id="KW-1185">Reference proteome</keyword>
<dbReference type="Pfam" id="PF01381">
    <property type="entry name" value="HTH_3"/>
    <property type="match status" value="1"/>
</dbReference>
<gene>
    <name evidence="2" type="ORF">ABID29_001480</name>
</gene>
<proteinExistence type="predicted"/>